<dbReference type="Proteomes" id="UP001150603">
    <property type="component" value="Unassembled WGS sequence"/>
</dbReference>
<gene>
    <name evidence="1" type="ORF">FBU59_002353</name>
</gene>
<protein>
    <submittedName>
        <fullName evidence="1">Uncharacterized protein</fullName>
    </submittedName>
</protein>
<accession>A0ACC1JBJ8</accession>
<sequence>MVIVPTLRKPLGSNTGSKPQIGGFKGFKLPAASSPLPKPLSALNSSGAKATKLFEKPADDSPKPIAIVAVQEGTTIVGEGEQAQGPLVIPSKRNANWMHHTRKQPRPTAIADSNSGDVSSPQADESPDAPAQESPSLRDEAIRELKMPGTMAEREQLALDEDIGACAEEAGEDAYERVPVEEFGLAMLRGMGWKDGGPVGRRGRSQVDPESVVQAPRPSLLGLGAKPRPDDSLQPRKNKAS</sequence>
<keyword evidence="2" id="KW-1185">Reference proteome</keyword>
<evidence type="ECO:0000313" key="1">
    <source>
        <dbReference type="EMBL" id="KAJ1945287.1"/>
    </source>
</evidence>
<reference evidence="1" key="1">
    <citation type="submission" date="2022-07" db="EMBL/GenBank/DDBJ databases">
        <title>Phylogenomic reconstructions and comparative analyses of Kickxellomycotina fungi.</title>
        <authorList>
            <person name="Reynolds N.K."/>
            <person name="Stajich J.E."/>
            <person name="Barry K."/>
            <person name="Grigoriev I.V."/>
            <person name="Crous P."/>
            <person name="Smith M.E."/>
        </authorList>
    </citation>
    <scope>NUCLEOTIDE SEQUENCE</scope>
    <source>
        <strain evidence="1">NRRL 5244</strain>
    </source>
</reference>
<proteinExistence type="predicted"/>
<organism evidence="1 2">
    <name type="scientific">Linderina macrospora</name>
    <dbReference type="NCBI Taxonomy" id="4868"/>
    <lineage>
        <taxon>Eukaryota</taxon>
        <taxon>Fungi</taxon>
        <taxon>Fungi incertae sedis</taxon>
        <taxon>Zoopagomycota</taxon>
        <taxon>Kickxellomycotina</taxon>
        <taxon>Kickxellomycetes</taxon>
        <taxon>Kickxellales</taxon>
        <taxon>Kickxellaceae</taxon>
        <taxon>Linderina</taxon>
    </lineage>
</organism>
<name>A0ACC1JBJ8_9FUNG</name>
<comment type="caution">
    <text evidence="1">The sequence shown here is derived from an EMBL/GenBank/DDBJ whole genome shotgun (WGS) entry which is preliminary data.</text>
</comment>
<evidence type="ECO:0000313" key="2">
    <source>
        <dbReference type="Proteomes" id="UP001150603"/>
    </source>
</evidence>
<dbReference type="EMBL" id="JANBPW010001269">
    <property type="protein sequence ID" value="KAJ1945287.1"/>
    <property type="molecule type" value="Genomic_DNA"/>
</dbReference>